<dbReference type="RefSeq" id="WP_112224259.1">
    <property type="nucleotide sequence ID" value="NZ_CP047673.1"/>
</dbReference>
<dbReference type="InterPro" id="IPR016181">
    <property type="entry name" value="Acyl_CoA_acyltransferase"/>
</dbReference>
<dbReference type="Proteomes" id="UP000251002">
    <property type="component" value="Unassembled WGS sequence"/>
</dbReference>
<dbReference type="CDD" id="cd04301">
    <property type="entry name" value="NAT_SF"/>
    <property type="match status" value="1"/>
</dbReference>
<dbReference type="SUPFAM" id="SSF55729">
    <property type="entry name" value="Acyl-CoA N-acyltransferases (Nat)"/>
    <property type="match status" value="1"/>
</dbReference>
<dbReference type="GO" id="GO:0016747">
    <property type="term" value="F:acyltransferase activity, transferring groups other than amino-acyl groups"/>
    <property type="evidence" value="ECO:0007669"/>
    <property type="project" value="InterPro"/>
</dbReference>
<evidence type="ECO:0000313" key="4">
    <source>
        <dbReference type="EMBL" id="RAZ75448.1"/>
    </source>
</evidence>
<dbReference type="InterPro" id="IPR050832">
    <property type="entry name" value="Bact_Acetyltransf"/>
</dbReference>
<keyword evidence="2" id="KW-0012">Acyltransferase</keyword>
<dbReference type="PANTHER" id="PTHR43877:SF2">
    <property type="entry name" value="AMINOALKYLPHOSPHONATE N-ACETYLTRANSFERASE-RELATED"/>
    <property type="match status" value="1"/>
</dbReference>
<proteinExistence type="predicted"/>
<name>A0A365KR24_9BACL</name>
<protein>
    <submittedName>
        <fullName evidence="4">GNAT family N-acetyltransferase</fullName>
    </submittedName>
</protein>
<dbReference type="AlphaFoldDB" id="A0A365KR24"/>
<evidence type="ECO:0000256" key="2">
    <source>
        <dbReference type="ARBA" id="ARBA00023315"/>
    </source>
</evidence>
<organism evidence="4 5">
    <name type="scientific">Planococcus halotolerans</name>
    <dbReference type="NCBI Taxonomy" id="2233542"/>
    <lineage>
        <taxon>Bacteria</taxon>
        <taxon>Bacillati</taxon>
        <taxon>Bacillota</taxon>
        <taxon>Bacilli</taxon>
        <taxon>Bacillales</taxon>
        <taxon>Caryophanaceae</taxon>
        <taxon>Planococcus</taxon>
    </lineage>
</organism>
<feature type="domain" description="N-acetyltransferase" evidence="3">
    <location>
        <begin position="1"/>
        <end position="140"/>
    </location>
</feature>
<sequence length="140" mass="16487">MKITQQEVQKDRDFIRQKVVEHNKNSLPEQWESPYGNSSFIARNDEDEIIGGITGTYFWRHMHIDFLWVDPAQQGSGIAAKLMAEMEQFARELKCRLMTVDTFSFQAPGFYRKQGFREFGKLEDHPAGHSQHYFEKRLVE</sequence>
<dbReference type="EMBL" id="QLZR01000006">
    <property type="protein sequence ID" value="RAZ75448.1"/>
    <property type="molecule type" value="Genomic_DNA"/>
</dbReference>
<accession>A0A365KR24</accession>
<dbReference type="InterPro" id="IPR000182">
    <property type="entry name" value="GNAT_dom"/>
</dbReference>
<keyword evidence="1 4" id="KW-0808">Transferase</keyword>
<gene>
    <name evidence="4" type="ORF">DP120_13825</name>
</gene>
<comment type="caution">
    <text evidence="4">The sequence shown here is derived from an EMBL/GenBank/DDBJ whole genome shotgun (WGS) entry which is preliminary data.</text>
</comment>
<dbReference type="PANTHER" id="PTHR43877">
    <property type="entry name" value="AMINOALKYLPHOSPHONATE N-ACETYLTRANSFERASE-RELATED-RELATED"/>
    <property type="match status" value="1"/>
</dbReference>
<evidence type="ECO:0000259" key="3">
    <source>
        <dbReference type="PROSITE" id="PS51186"/>
    </source>
</evidence>
<reference evidence="4 5" key="1">
    <citation type="submission" date="2018-06" db="EMBL/GenBank/DDBJ databases">
        <title>The draft genome sequences of strains SCU63 and S1.</title>
        <authorList>
            <person name="Gan L."/>
        </authorList>
    </citation>
    <scope>NUCLEOTIDE SEQUENCE [LARGE SCALE GENOMIC DNA]</scope>
    <source>
        <strain evidence="4 5">SCU63</strain>
    </source>
</reference>
<dbReference type="PROSITE" id="PS51186">
    <property type="entry name" value="GNAT"/>
    <property type="match status" value="1"/>
</dbReference>
<evidence type="ECO:0000313" key="5">
    <source>
        <dbReference type="Proteomes" id="UP000251002"/>
    </source>
</evidence>
<evidence type="ECO:0000256" key="1">
    <source>
        <dbReference type="ARBA" id="ARBA00022679"/>
    </source>
</evidence>
<dbReference type="Gene3D" id="3.40.630.30">
    <property type="match status" value="1"/>
</dbReference>
<keyword evidence="5" id="KW-1185">Reference proteome</keyword>
<dbReference type="Pfam" id="PF00583">
    <property type="entry name" value="Acetyltransf_1"/>
    <property type="match status" value="1"/>
</dbReference>